<dbReference type="EMBL" id="KE721408">
    <property type="protein sequence ID" value="ERF69427.1"/>
    <property type="molecule type" value="Genomic_DNA"/>
</dbReference>
<dbReference type="InterPro" id="IPR021884">
    <property type="entry name" value="Ice-bd_prot"/>
</dbReference>
<evidence type="ECO:0000256" key="2">
    <source>
        <dbReference type="ARBA" id="ARBA00022729"/>
    </source>
</evidence>
<sequence length="235" mass="23221">MRSPSYPASSLALIALFAVGSNALCLGSCADWGFVAMAAVTNLGTTSVTGKCGVSPAGSLPPLGLTCSGGKILNTPVSAQCLADCGKAYTSGMAKPITATIAGALGGQTLTPGVYDLTTPAGTISAGTTLTLNLPAGSTDTSAQFIIKMASTFTIGNAGKVVLGPGVQACNVYFLVGSSATIADDVVLKGNVLALASITVGKRLNQVGFLCAQNGGISFDSDVITNPCCQCPNAT</sequence>
<protein>
    <submittedName>
        <fullName evidence="4">Uncharacterized protein</fullName>
    </submittedName>
</protein>
<gene>
    <name evidence="4" type="ORF">EPUS_07831</name>
</gene>
<feature type="chain" id="PRO_5004612092" evidence="3">
    <location>
        <begin position="24"/>
        <end position="235"/>
    </location>
</feature>
<comment type="similarity">
    <text evidence="1">Belongs to the ice-binding protein family.</text>
</comment>
<evidence type="ECO:0000256" key="1">
    <source>
        <dbReference type="ARBA" id="ARBA00005445"/>
    </source>
</evidence>
<dbReference type="OrthoDB" id="10264374at2759"/>
<reference evidence="5" key="1">
    <citation type="journal article" date="2014" name="BMC Genomics">
        <title>Genome characteristics reveal the impact of lichenization on lichen-forming fungus Endocarpon pusillum Hedwig (Verrucariales, Ascomycota).</title>
        <authorList>
            <person name="Wang Y.-Y."/>
            <person name="Liu B."/>
            <person name="Zhang X.-Y."/>
            <person name="Zhou Q.-M."/>
            <person name="Zhang T."/>
            <person name="Li H."/>
            <person name="Yu Y.-F."/>
            <person name="Zhang X.-L."/>
            <person name="Hao X.-Y."/>
            <person name="Wang M."/>
            <person name="Wang L."/>
            <person name="Wei J.-C."/>
        </authorList>
    </citation>
    <scope>NUCLEOTIDE SEQUENCE [LARGE SCALE GENOMIC DNA]</scope>
    <source>
        <strain evidence="5">Z07020 / HMAS-L-300199</strain>
    </source>
</reference>
<dbReference type="GeneID" id="19242710"/>
<evidence type="ECO:0000313" key="4">
    <source>
        <dbReference type="EMBL" id="ERF69427.1"/>
    </source>
</evidence>
<dbReference type="AlphaFoldDB" id="U1FX33"/>
<dbReference type="Pfam" id="PF11999">
    <property type="entry name" value="Ice_binding"/>
    <property type="match status" value="1"/>
</dbReference>
<feature type="signal peptide" evidence="3">
    <location>
        <begin position="1"/>
        <end position="23"/>
    </location>
</feature>
<evidence type="ECO:0000313" key="5">
    <source>
        <dbReference type="Proteomes" id="UP000019373"/>
    </source>
</evidence>
<name>U1FX33_ENDPU</name>
<dbReference type="RefSeq" id="XP_007804900.1">
    <property type="nucleotide sequence ID" value="XM_007806709.1"/>
</dbReference>
<dbReference type="Proteomes" id="UP000019373">
    <property type="component" value="Unassembled WGS sequence"/>
</dbReference>
<proteinExistence type="inferred from homology"/>
<accession>U1FX33</accession>
<dbReference type="HOGENOM" id="CLU_082497_0_0_1"/>
<keyword evidence="5" id="KW-1185">Reference proteome</keyword>
<organism evidence="4 5">
    <name type="scientific">Endocarpon pusillum (strain Z07020 / HMAS-L-300199)</name>
    <name type="common">Lichen-forming fungus</name>
    <dbReference type="NCBI Taxonomy" id="1263415"/>
    <lineage>
        <taxon>Eukaryota</taxon>
        <taxon>Fungi</taxon>
        <taxon>Dikarya</taxon>
        <taxon>Ascomycota</taxon>
        <taxon>Pezizomycotina</taxon>
        <taxon>Eurotiomycetes</taxon>
        <taxon>Chaetothyriomycetidae</taxon>
        <taxon>Verrucariales</taxon>
        <taxon>Verrucariaceae</taxon>
        <taxon>Endocarpon</taxon>
    </lineage>
</organism>
<keyword evidence="2 3" id="KW-0732">Signal</keyword>
<evidence type="ECO:0000256" key="3">
    <source>
        <dbReference type="SAM" id="SignalP"/>
    </source>
</evidence>
<dbReference type="OMA" id="LINAQAC"/>